<sequence>MKTCAKISIVLALLSIILCLTSCGTTRHLPQETVQSKDSTKVEIREKTVYVRDTVILKIPAQTAERETQDSTSHLENEYAASDARINKDGSLYHDLKTKPQDKPVEFDKPVETRDSIIYRTQYIDRVQTVEVERELSWWQKTQMYGFWVALAAIVVICRKKIFSVLKLLIRI</sequence>
<dbReference type="EMBL" id="JADIMO010000016">
    <property type="protein sequence ID" value="MBO8444252.1"/>
    <property type="molecule type" value="Genomic_DNA"/>
</dbReference>
<keyword evidence="1" id="KW-1133">Transmembrane helix</keyword>
<protein>
    <recommendedName>
        <fullName evidence="5">Lipoprotein</fullName>
    </recommendedName>
</protein>
<dbReference type="AlphaFoldDB" id="A0A9D9EAC5"/>
<gene>
    <name evidence="3" type="ORF">IAC23_00970</name>
</gene>
<evidence type="ECO:0000313" key="3">
    <source>
        <dbReference type="EMBL" id="MBO8444252.1"/>
    </source>
</evidence>
<accession>A0A9D9EAC5</accession>
<feature type="transmembrane region" description="Helical" evidence="1">
    <location>
        <begin position="144"/>
        <end position="162"/>
    </location>
</feature>
<dbReference type="Proteomes" id="UP000823619">
    <property type="component" value="Unassembled WGS sequence"/>
</dbReference>
<name>A0A9D9EAC5_9BACT</name>
<proteinExistence type="predicted"/>
<reference evidence="3" key="1">
    <citation type="submission" date="2020-10" db="EMBL/GenBank/DDBJ databases">
        <authorList>
            <person name="Gilroy R."/>
        </authorList>
    </citation>
    <scope>NUCLEOTIDE SEQUENCE</scope>
    <source>
        <strain evidence="3">D5-748</strain>
    </source>
</reference>
<keyword evidence="1" id="KW-0472">Membrane</keyword>
<organism evidence="3 4">
    <name type="scientific">Candidatus Cryptobacteroides merdavium</name>
    <dbReference type="NCBI Taxonomy" id="2840769"/>
    <lineage>
        <taxon>Bacteria</taxon>
        <taxon>Pseudomonadati</taxon>
        <taxon>Bacteroidota</taxon>
        <taxon>Bacteroidia</taxon>
        <taxon>Bacteroidales</taxon>
        <taxon>Candidatus Cryptobacteroides</taxon>
    </lineage>
</organism>
<feature type="chain" id="PRO_5038913712" description="Lipoprotein" evidence="2">
    <location>
        <begin position="23"/>
        <end position="172"/>
    </location>
</feature>
<comment type="caution">
    <text evidence="3">The sequence shown here is derived from an EMBL/GenBank/DDBJ whole genome shotgun (WGS) entry which is preliminary data.</text>
</comment>
<reference evidence="3" key="2">
    <citation type="journal article" date="2021" name="PeerJ">
        <title>Extensive microbial diversity within the chicken gut microbiome revealed by metagenomics and culture.</title>
        <authorList>
            <person name="Gilroy R."/>
            <person name="Ravi A."/>
            <person name="Getino M."/>
            <person name="Pursley I."/>
            <person name="Horton D.L."/>
            <person name="Alikhan N.F."/>
            <person name="Baker D."/>
            <person name="Gharbi K."/>
            <person name="Hall N."/>
            <person name="Watson M."/>
            <person name="Adriaenssens E.M."/>
            <person name="Foster-Nyarko E."/>
            <person name="Jarju S."/>
            <person name="Secka A."/>
            <person name="Antonio M."/>
            <person name="Oren A."/>
            <person name="Chaudhuri R.R."/>
            <person name="La Ragione R."/>
            <person name="Hildebrand F."/>
            <person name="Pallen M.J."/>
        </authorList>
    </citation>
    <scope>NUCLEOTIDE SEQUENCE</scope>
    <source>
        <strain evidence="3">D5-748</strain>
    </source>
</reference>
<keyword evidence="2" id="KW-0732">Signal</keyword>
<evidence type="ECO:0000256" key="2">
    <source>
        <dbReference type="SAM" id="SignalP"/>
    </source>
</evidence>
<keyword evidence="1" id="KW-0812">Transmembrane</keyword>
<evidence type="ECO:0000313" key="4">
    <source>
        <dbReference type="Proteomes" id="UP000823619"/>
    </source>
</evidence>
<evidence type="ECO:0000256" key="1">
    <source>
        <dbReference type="SAM" id="Phobius"/>
    </source>
</evidence>
<evidence type="ECO:0008006" key="5">
    <source>
        <dbReference type="Google" id="ProtNLM"/>
    </source>
</evidence>
<feature type="signal peptide" evidence="2">
    <location>
        <begin position="1"/>
        <end position="22"/>
    </location>
</feature>